<feature type="domain" description="AraC effector-binding" evidence="4">
    <location>
        <begin position="1"/>
        <end position="153"/>
    </location>
</feature>
<comment type="caution">
    <text evidence="6">The sequence shown here is derived from an EMBL/GenBank/DDBJ whole genome shotgun (WGS) entry which is preliminary data.</text>
</comment>
<evidence type="ECO:0000256" key="1">
    <source>
        <dbReference type="ARBA" id="ARBA00022490"/>
    </source>
</evidence>
<evidence type="ECO:0000313" key="8">
    <source>
        <dbReference type="Proteomes" id="UP000247005"/>
    </source>
</evidence>
<protein>
    <recommendedName>
        <fullName evidence="3">DNA gyrase inhibitor</fullName>
    </recommendedName>
</protein>
<dbReference type="InterPro" id="IPR050908">
    <property type="entry name" value="SmbC-like"/>
</dbReference>
<dbReference type="HAMAP" id="MF_01896">
    <property type="entry name" value="DNA_gyrase_inhibitor"/>
    <property type="match status" value="1"/>
</dbReference>
<proteinExistence type="inferred from homology"/>
<dbReference type="GO" id="GO:0005737">
    <property type="term" value="C:cytoplasm"/>
    <property type="evidence" value="ECO:0007669"/>
    <property type="project" value="UniProtKB-SubCell"/>
</dbReference>
<dbReference type="PANTHER" id="PTHR40055">
    <property type="entry name" value="TRANSCRIPTIONAL REGULATOR YGIV-RELATED"/>
    <property type="match status" value="1"/>
</dbReference>
<dbReference type="Gene3D" id="3.20.80.10">
    <property type="entry name" value="Regulatory factor, effector binding domain"/>
    <property type="match status" value="1"/>
</dbReference>
<dbReference type="InterPro" id="IPR024911">
    <property type="entry name" value="SmbC"/>
</dbReference>
<dbReference type="SUPFAM" id="SSF55136">
    <property type="entry name" value="Probable bacterial effector-binding domain"/>
    <property type="match status" value="1"/>
</dbReference>
<accession>A0A2P5GVW1</accession>
<dbReference type="OrthoDB" id="282744at2"/>
<evidence type="ECO:0000313" key="6">
    <source>
        <dbReference type="EMBL" id="POP50682.1"/>
    </source>
</evidence>
<reference evidence="7 8" key="1">
    <citation type="submission" date="2018-01" db="EMBL/GenBank/DDBJ databases">
        <title>Superficieibacter electus gen. nov., sp. nov., an extended-spectrum beta-lactamase possessing member of the Enterobacteriaceae family, isolated from intensive care unit surfaces.</title>
        <authorList>
            <person name="Potter R.F."/>
            <person name="D'Souza A.W."/>
        </authorList>
    </citation>
    <scope>NUCLEOTIDE SEQUENCE [LARGE SCALE GENOMIC DNA]</scope>
    <source>
        <strain evidence="6 8">BP-1</strain>
        <strain evidence="5 7">BP-2</strain>
    </source>
</reference>
<keyword evidence="1 3" id="KW-0963">Cytoplasm</keyword>
<dbReference type="RefSeq" id="WP_103674144.1">
    <property type="nucleotide sequence ID" value="NZ_PQGD01000001.1"/>
</dbReference>
<dbReference type="EMBL" id="PQGE01000001">
    <property type="protein sequence ID" value="POP47671.1"/>
    <property type="molecule type" value="Genomic_DNA"/>
</dbReference>
<comment type="function">
    <text evidence="3">Inhibits the supercoiling activity of DNA gyrase. Acts by inhibiting DNA gyrase at an early step, prior to (or at the step of) binding of DNA by the gyrase. It protects cells against toxins that target DNA gyrase, by inhibiting activity of these toxins and reducing the formation of lethal double-strand breaks in the cell.</text>
</comment>
<dbReference type="SMART" id="SM00871">
    <property type="entry name" value="AraC_E_bind"/>
    <property type="match status" value="1"/>
</dbReference>
<name>A0A2P5GVW1_9ENTR</name>
<evidence type="ECO:0000256" key="3">
    <source>
        <dbReference type="HAMAP-Rule" id="MF_01896"/>
    </source>
</evidence>
<sequence>MDYHIEQVDTRKVAGFHLVGPWDKTVKQGFEQLTLWVDSLHVQPLEWLAVYYDNPDNTPAEKLRCATVVRVDDDFTVPDNSAGIILTEIESGEYAIASVRVENDDFETPWREFFDRLLQDGSRQIAPRPCIEIYHNDGKADGYWDIDMYIPLASA</sequence>
<dbReference type="Proteomes" id="UP000237073">
    <property type="component" value="Unassembled WGS sequence"/>
</dbReference>
<comment type="subunit">
    <text evidence="3">Interacts with DNA gyrase.</text>
</comment>
<dbReference type="AlphaFoldDB" id="A0A2P5GVW1"/>
<dbReference type="Pfam" id="PF06445">
    <property type="entry name" value="GyrI-like"/>
    <property type="match status" value="1"/>
</dbReference>
<dbReference type="NCBIfam" id="NF007451">
    <property type="entry name" value="PRK10016.1"/>
    <property type="match status" value="1"/>
</dbReference>
<evidence type="ECO:0000313" key="7">
    <source>
        <dbReference type="Proteomes" id="UP000237073"/>
    </source>
</evidence>
<comment type="subcellular location">
    <subcellularLocation>
        <location evidence="3">Cytoplasm</location>
    </subcellularLocation>
</comment>
<dbReference type="GO" id="GO:0008657">
    <property type="term" value="F:DNA topoisomerase type II (double strand cut, ATP-hydrolyzing) inhibitor activity"/>
    <property type="evidence" value="ECO:0007669"/>
    <property type="project" value="UniProtKB-UniRule"/>
</dbReference>
<dbReference type="InterPro" id="IPR011256">
    <property type="entry name" value="Reg_factor_effector_dom_sf"/>
</dbReference>
<gene>
    <name evidence="3" type="primary">sbmC</name>
    <name evidence="6" type="ORF">CHU32_00545</name>
    <name evidence="5" type="ORF">CHU33_00545</name>
</gene>
<dbReference type="InterPro" id="IPR029442">
    <property type="entry name" value="GyrI-like"/>
</dbReference>
<dbReference type="EMBL" id="PQGD01000001">
    <property type="protein sequence ID" value="POP50682.1"/>
    <property type="molecule type" value="Genomic_DNA"/>
</dbReference>
<organism evidence="6 8">
    <name type="scientific">Superficieibacter electus</name>
    <dbReference type="NCBI Taxonomy" id="2022662"/>
    <lineage>
        <taxon>Bacteria</taxon>
        <taxon>Pseudomonadati</taxon>
        <taxon>Pseudomonadota</taxon>
        <taxon>Gammaproteobacteria</taxon>
        <taxon>Enterobacterales</taxon>
        <taxon>Enterobacteriaceae</taxon>
        <taxon>Superficieibacter</taxon>
    </lineage>
</organism>
<keyword evidence="2 3" id="KW-0346">Stress response</keyword>
<dbReference type="Proteomes" id="UP000247005">
    <property type="component" value="Unassembled WGS sequence"/>
</dbReference>
<evidence type="ECO:0000256" key="2">
    <source>
        <dbReference type="ARBA" id="ARBA00023016"/>
    </source>
</evidence>
<comment type="similarity">
    <text evidence="3">Belongs to the DNA gyrase inhibitor family.</text>
</comment>
<dbReference type="InterPro" id="IPR010499">
    <property type="entry name" value="AraC_E-bd"/>
</dbReference>
<keyword evidence="7" id="KW-1185">Reference proteome</keyword>
<evidence type="ECO:0000313" key="5">
    <source>
        <dbReference type="EMBL" id="POP47671.1"/>
    </source>
</evidence>
<dbReference type="PANTHER" id="PTHR40055:SF2">
    <property type="entry name" value="DNA GYRASE INHIBITOR"/>
    <property type="match status" value="1"/>
</dbReference>
<evidence type="ECO:0000259" key="4">
    <source>
        <dbReference type="SMART" id="SM00871"/>
    </source>
</evidence>